<accession>A0A382G9P0</accession>
<sequence length="369" mass="40188">MADDWHTLAEPDEIPSPALLIYPERIGENIRRMIAALGQAERLRPHVKTHKMAEVVQLQLKAGISKFKCATIAEAEMLGQAGAKDVLLANQPVGPNIDRLLGLGGWFRDVRFSTIADDAEAVGNLAQAAQAAGVTLPVWLDLDVGMGRTGIAPGQAAATLYKLIGQLPGVEPAGLHLYDGHLHEGDPAKRLAKWQTMMDQVRPFRTGLEADGLPVPGVVGGGTPTFPFHAQHTDHECSPGTTLLWDFGYRDAFPDLEYQNAAVLLTRVISKPGTDCITLDLGHKAVAAENPHPRVRFIGLDDTEAVVHSEEHLTLRTTEAQRFNVGDCLYGIPRHICPTVALYDRAHVIRGGKLTDQWQVTARARKLTF</sequence>
<gene>
    <name evidence="4" type="ORF">METZ01_LOCUS224824</name>
</gene>
<dbReference type="EMBL" id="UINC01054361">
    <property type="protein sequence ID" value="SVB71970.1"/>
    <property type="molecule type" value="Genomic_DNA"/>
</dbReference>
<reference evidence="4" key="1">
    <citation type="submission" date="2018-05" db="EMBL/GenBank/DDBJ databases">
        <authorList>
            <person name="Lanie J.A."/>
            <person name="Ng W.-L."/>
            <person name="Kazmierczak K.M."/>
            <person name="Andrzejewski T.M."/>
            <person name="Davidsen T.M."/>
            <person name="Wayne K.J."/>
            <person name="Tettelin H."/>
            <person name="Glass J.I."/>
            <person name="Rusch D."/>
            <person name="Podicherti R."/>
            <person name="Tsui H.-C.T."/>
            <person name="Winkler M.E."/>
        </authorList>
    </citation>
    <scope>NUCLEOTIDE SEQUENCE</scope>
</reference>
<evidence type="ECO:0000313" key="4">
    <source>
        <dbReference type="EMBL" id="SVB71970.1"/>
    </source>
</evidence>
<dbReference type="Pfam" id="PF01168">
    <property type="entry name" value="Ala_racemase_N"/>
    <property type="match status" value="1"/>
</dbReference>
<proteinExistence type="inferred from homology"/>
<dbReference type="Gene3D" id="2.40.37.20">
    <property type="entry name" value="D-serine dehydratase-like domain"/>
    <property type="match status" value="1"/>
</dbReference>
<dbReference type="InterPro" id="IPR029066">
    <property type="entry name" value="PLP-binding_barrel"/>
</dbReference>
<protein>
    <recommendedName>
        <fullName evidence="3">D-serine dehydratase-like domain-containing protein</fullName>
    </recommendedName>
</protein>
<keyword evidence="2" id="KW-0456">Lyase</keyword>
<dbReference type="SUPFAM" id="SSF51419">
    <property type="entry name" value="PLP-binding barrel"/>
    <property type="match status" value="1"/>
</dbReference>
<feature type="domain" description="D-serine dehydratase-like" evidence="3">
    <location>
        <begin position="261"/>
        <end position="350"/>
    </location>
</feature>
<dbReference type="InterPro" id="IPR051466">
    <property type="entry name" value="D-amino_acid_metab_enzyme"/>
</dbReference>
<evidence type="ECO:0000259" key="3">
    <source>
        <dbReference type="SMART" id="SM01119"/>
    </source>
</evidence>
<evidence type="ECO:0000256" key="1">
    <source>
        <dbReference type="ARBA" id="ARBA00005323"/>
    </source>
</evidence>
<dbReference type="InterPro" id="IPR042208">
    <property type="entry name" value="D-ser_dehydrat-like_sf"/>
</dbReference>
<dbReference type="Pfam" id="PF14031">
    <property type="entry name" value="D-ser_dehydrat"/>
    <property type="match status" value="1"/>
</dbReference>
<dbReference type="GO" id="GO:0036088">
    <property type="term" value="P:D-serine catabolic process"/>
    <property type="evidence" value="ECO:0007669"/>
    <property type="project" value="TreeGrafter"/>
</dbReference>
<comment type="similarity">
    <text evidence="1">Belongs to the DSD1 family.</text>
</comment>
<dbReference type="InterPro" id="IPR001608">
    <property type="entry name" value="Ala_racemase_N"/>
</dbReference>
<organism evidence="4">
    <name type="scientific">marine metagenome</name>
    <dbReference type="NCBI Taxonomy" id="408172"/>
    <lineage>
        <taxon>unclassified sequences</taxon>
        <taxon>metagenomes</taxon>
        <taxon>ecological metagenomes</taxon>
    </lineage>
</organism>
<dbReference type="PANTHER" id="PTHR28004:SF2">
    <property type="entry name" value="D-SERINE DEHYDRATASE"/>
    <property type="match status" value="1"/>
</dbReference>
<evidence type="ECO:0000256" key="2">
    <source>
        <dbReference type="ARBA" id="ARBA00023239"/>
    </source>
</evidence>
<dbReference type="PANTHER" id="PTHR28004">
    <property type="entry name" value="ZGC:162816-RELATED"/>
    <property type="match status" value="1"/>
</dbReference>
<dbReference type="AlphaFoldDB" id="A0A382G9P0"/>
<dbReference type="GO" id="GO:0008721">
    <property type="term" value="F:D-serine ammonia-lyase activity"/>
    <property type="evidence" value="ECO:0007669"/>
    <property type="project" value="TreeGrafter"/>
</dbReference>
<name>A0A382G9P0_9ZZZZ</name>
<dbReference type="CDD" id="cd06821">
    <property type="entry name" value="PLPDE_III_D-TA"/>
    <property type="match status" value="1"/>
</dbReference>
<dbReference type="InterPro" id="IPR026956">
    <property type="entry name" value="D-ser_dehydrat-like_dom"/>
</dbReference>
<dbReference type="Gene3D" id="3.20.20.10">
    <property type="entry name" value="Alanine racemase"/>
    <property type="match status" value="1"/>
</dbReference>
<dbReference type="SMART" id="SM01119">
    <property type="entry name" value="D-ser_dehydrat"/>
    <property type="match status" value="1"/>
</dbReference>